<reference evidence="17" key="1">
    <citation type="submission" date="2020-11" db="EMBL/GenBank/DDBJ databases">
        <authorList>
            <consortium name="DOE Joint Genome Institute"/>
            <person name="Ahrendt S."/>
            <person name="Riley R."/>
            <person name="Andreopoulos W."/>
            <person name="Labutti K."/>
            <person name="Pangilinan J."/>
            <person name="Ruiz-Duenas F.J."/>
            <person name="Barrasa J.M."/>
            <person name="Sanchez-Garcia M."/>
            <person name="Camarero S."/>
            <person name="Miyauchi S."/>
            <person name="Serrano A."/>
            <person name="Linde D."/>
            <person name="Babiker R."/>
            <person name="Drula E."/>
            <person name="Ayuso-Fernandez I."/>
            <person name="Pacheco R."/>
            <person name="Padilla G."/>
            <person name="Ferreira P."/>
            <person name="Barriuso J."/>
            <person name="Kellner H."/>
            <person name="Castanera R."/>
            <person name="Alfaro M."/>
            <person name="Ramirez L."/>
            <person name="Pisabarro A.G."/>
            <person name="Kuo A."/>
            <person name="Tritt A."/>
            <person name="Lipzen A."/>
            <person name="He G."/>
            <person name="Yan M."/>
            <person name="Ng V."/>
            <person name="Cullen D."/>
            <person name="Martin F."/>
            <person name="Rosso M.-N."/>
            <person name="Henrissat B."/>
            <person name="Hibbett D."/>
            <person name="Martinez A.T."/>
            <person name="Grigoriev I.V."/>
        </authorList>
    </citation>
    <scope>NUCLEOTIDE SEQUENCE</scope>
    <source>
        <strain evidence="17">CIRM-BRFM 674</strain>
    </source>
</reference>
<feature type="binding site" description="via carbamate group" evidence="13">
    <location>
        <position position="486"/>
    </location>
    <ligand>
        <name>Ni(2+)</name>
        <dbReference type="ChEBI" id="CHEBI:49786"/>
        <label>1</label>
    </ligand>
</feature>
<dbReference type="InterPro" id="IPR002019">
    <property type="entry name" value="Urease_beta-like"/>
</dbReference>
<dbReference type="SUPFAM" id="SSF51556">
    <property type="entry name" value="Metallo-dependent hydrolases"/>
    <property type="match status" value="1"/>
</dbReference>
<evidence type="ECO:0000259" key="16">
    <source>
        <dbReference type="PROSITE" id="PS51368"/>
    </source>
</evidence>
<comment type="function">
    <text evidence="10">Plays a nutritional role via nitrogen acquisition in the environment. Contributes to the central nervous system invasion by enhancing yeast sequestration within microcapillary beds (such as within the brain) during hematogenous spread, thereby facilitating blood-to-brain invasion by C.neoformans. Affects fitness within the mammalian phagosome, promoting non-lytic exocytosis while delaying intracellular replication and thus reducing phagolysosomal membrane damage, events that could facilitate cryptococcal dissemination when transported inside macrophages. Urease activity is also associated with the regulation of key intracellular metabolic pathways, including melanin biosynthesis, polyamine biosynthesis, as well as intracellular levels of proline and reactive oxygen species.</text>
</comment>
<comment type="cofactor">
    <cofactor evidence="13">
        <name>Ni cation</name>
        <dbReference type="ChEBI" id="CHEBI:25516"/>
    </cofactor>
    <text evidence="13">Binds 2 nickel ions per subunit.</text>
</comment>
<dbReference type="CDD" id="cd00407">
    <property type="entry name" value="Urease_beta"/>
    <property type="match status" value="1"/>
</dbReference>
<dbReference type="InterPro" id="IPR036463">
    <property type="entry name" value="Urease_gamma_sf"/>
</dbReference>
<dbReference type="OrthoDB" id="1708534at2759"/>
<dbReference type="Pfam" id="PF00547">
    <property type="entry name" value="Urease_gamma"/>
    <property type="match status" value="1"/>
</dbReference>
<feature type="binding site" evidence="13">
    <location>
        <position position="515"/>
    </location>
    <ligand>
        <name>Ni(2+)</name>
        <dbReference type="ChEBI" id="CHEBI:49786"/>
        <label>2</label>
    </ligand>
</feature>
<dbReference type="PRINTS" id="PR01752">
    <property type="entry name" value="UREASE"/>
</dbReference>
<dbReference type="InterPro" id="IPR029754">
    <property type="entry name" value="Urease_Ni-bd"/>
</dbReference>
<name>A0A9P5Z2L6_9AGAR</name>
<dbReference type="NCBIfam" id="TIGR00193">
    <property type="entry name" value="urease_gam"/>
    <property type="match status" value="1"/>
</dbReference>
<comment type="PTM">
    <text evidence="12">Carbamylation allows a single lysine to coordinate two nickel ions.</text>
</comment>
<dbReference type="GO" id="GO:0016151">
    <property type="term" value="F:nickel cation binding"/>
    <property type="evidence" value="ECO:0007669"/>
    <property type="project" value="InterPro"/>
</dbReference>
<feature type="modified residue" description="N6-carboxylysine" evidence="12">
    <location>
        <position position="486"/>
    </location>
</feature>
<dbReference type="GO" id="GO:0043419">
    <property type="term" value="P:urea catabolic process"/>
    <property type="evidence" value="ECO:0007669"/>
    <property type="project" value="InterPro"/>
</dbReference>
<comment type="caution">
    <text evidence="17">The sequence shown here is derived from an EMBL/GenBank/DDBJ whole genome shotgun (WGS) entry which is preliminary data.</text>
</comment>
<dbReference type="SUPFAM" id="SSF54111">
    <property type="entry name" value="Urease, gamma-subunit"/>
    <property type="match status" value="1"/>
</dbReference>
<feature type="domain" description="Urease" evidence="16">
    <location>
        <begin position="398"/>
        <end position="838"/>
    </location>
</feature>
<evidence type="ECO:0000256" key="7">
    <source>
        <dbReference type="ARBA" id="ARBA00022801"/>
    </source>
</evidence>
<feature type="binding site" evidence="13">
    <location>
        <position position="403"/>
    </location>
    <ligand>
        <name>Ni(2+)</name>
        <dbReference type="ChEBI" id="CHEBI:49786"/>
        <label>1</label>
    </ligand>
</feature>
<dbReference type="InterPro" id="IPR006680">
    <property type="entry name" value="Amidohydro-rel"/>
</dbReference>
<dbReference type="InterPro" id="IPR032466">
    <property type="entry name" value="Metal_Hydrolase"/>
</dbReference>
<evidence type="ECO:0000256" key="9">
    <source>
        <dbReference type="ARBA" id="ARBA00030395"/>
    </source>
</evidence>
<organism evidence="17 18">
    <name type="scientific">Pholiota conissans</name>
    <dbReference type="NCBI Taxonomy" id="109636"/>
    <lineage>
        <taxon>Eukaryota</taxon>
        <taxon>Fungi</taxon>
        <taxon>Dikarya</taxon>
        <taxon>Basidiomycota</taxon>
        <taxon>Agaricomycotina</taxon>
        <taxon>Agaricomycetes</taxon>
        <taxon>Agaricomycetidae</taxon>
        <taxon>Agaricales</taxon>
        <taxon>Agaricineae</taxon>
        <taxon>Strophariaceae</taxon>
        <taxon>Pholiota</taxon>
    </lineage>
</organism>
<evidence type="ECO:0000256" key="15">
    <source>
        <dbReference type="PROSITE-ProRule" id="PRU00700"/>
    </source>
</evidence>
<dbReference type="InterPro" id="IPR017951">
    <property type="entry name" value="Urease_asu_c"/>
</dbReference>
<feature type="active site" description="Proton donor" evidence="14 15">
    <location>
        <position position="589"/>
    </location>
</feature>
<evidence type="ECO:0000256" key="5">
    <source>
        <dbReference type="ARBA" id="ARBA00022596"/>
    </source>
</evidence>
<evidence type="ECO:0000256" key="4">
    <source>
        <dbReference type="ARBA" id="ARBA00013883"/>
    </source>
</evidence>
<dbReference type="InterPro" id="IPR005848">
    <property type="entry name" value="Urease_asu"/>
</dbReference>
<dbReference type="GO" id="GO:0009039">
    <property type="term" value="F:urease activity"/>
    <property type="evidence" value="ECO:0007669"/>
    <property type="project" value="UniProtKB-EC"/>
</dbReference>
<dbReference type="HAMAP" id="MF_01954">
    <property type="entry name" value="Urease_beta"/>
    <property type="match status" value="1"/>
</dbReference>
<dbReference type="Gene3D" id="3.30.280.10">
    <property type="entry name" value="Urease, gamma-like subunit"/>
    <property type="match status" value="1"/>
</dbReference>
<dbReference type="Pfam" id="PF00699">
    <property type="entry name" value="Urease_beta"/>
    <property type="match status" value="1"/>
</dbReference>
<dbReference type="NCBIfam" id="NF009671">
    <property type="entry name" value="PRK13192.1"/>
    <property type="match status" value="1"/>
</dbReference>
<dbReference type="HAMAP" id="MF_01953">
    <property type="entry name" value="Urease_alpha"/>
    <property type="match status" value="1"/>
</dbReference>
<accession>A0A9P5Z2L6</accession>
<dbReference type="NCBIfam" id="TIGR00192">
    <property type="entry name" value="urease_beta"/>
    <property type="match status" value="1"/>
</dbReference>
<dbReference type="SUPFAM" id="SSF51278">
    <property type="entry name" value="Urease, beta-subunit"/>
    <property type="match status" value="1"/>
</dbReference>
<dbReference type="EMBL" id="MU155202">
    <property type="protein sequence ID" value="KAF9479989.1"/>
    <property type="molecule type" value="Genomic_DNA"/>
</dbReference>
<dbReference type="InterPro" id="IPR011612">
    <property type="entry name" value="Urease_alpha_N_dom"/>
</dbReference>
<dbReference type="NCBIfam" id="TIGR01792">
    <property type="entry name" value="urease_alph"/>
    <property type="match status" value="1"/>
</dbReference>
<evidence type="ECO:0000313" key="17">
    <source>
        <dbReference type="EMBL" id="KAF9479989.1"/>
    </source>
</evidence>
<dbReference type="PROSITE" id="PS51368">
    <property type="entry name" value="UREASE_3"/>
    <property type="match status" value="1"/>
</dbReference>
<evidence type="ECO:0000256" key="3">
    <source>
        <dbReference type="ARBA" id="ARBA00012934"/>
    </source>
</evidence>
<dbReference type="FunFam" id="3.30.280.10:FF:000001">
    <property type="entry name" value="Urease subunit alpha"/>
    <property type="match status" value="1"/>
</dbReference>
<feature type="binding site" evidence="13">
    <location>
        <position position="405"/>
    </location>
    <ligand>
        <name>Ni(2+)</name>
        <dbReference type="ChEBI" id="CHEBI:49786"/>
        <label>1</label>
    </ligand>
</feature>
<sequence length="838" mass="89564">MHLLPREEAKLLLHQAGSLAQKRLARGLRLNKTETVALIASQLQERIRDGQHSVADLMHHGKTLLGRRHVLPSVPALLHEIQVEGTFPDGVFLVTVHDPICTESGNLEAALYGSFLPIPSESAFPVIDVSEYAAEKLPGAIIAKKERIILNKGRERVRLRVTNNGDRPVQIGSHYHFIETNPSLSFDRGKAYGKRLDIAAGTAVRFEPGDVKTVTLVSIAGAKIVSGGNNLATGVVDYSRTDDIVAGLLQKGFAHVPEPGALEVTEDTDIGRNAYISMYGPTVGDRVRLGDTTLWIEVEHDETVYGDEAKFGGGKTIREGMGQATNRSSTETLDLVITNALIIDWSGIYKADIGVKDGIIVGIGKAGNPDVMANVHPALIIGSSTEVIAGEKLIVTAGAIDVHVHYICPQQVEEALAAGTTTMIGGGTGPSAGTNATTCTSSPFYMRHMLAATDGLAMNFGFTGKGNDSGPKALEEIVAAGACGLKLHEDWGSTPAAITNCLDVGDKYDVQVNIHTDTLNESGFVESTIAAFGNRTIHTYHSEGAGGGHAPDIIVVCGLPNVLPSSTNPTRPYTNNTLDEHLDMLMVCHHLDRSIPEDLAFAESRIRAETVAAEDVLHDTGAISMISSDSQAMGRVGEVVSRTWRTASKLREFRGPLTSLGDSEGKDNARVKRYVAKYTINPALAQGISHIVGHVAVGTLADLVLWKPENFGSKPEMVLKSGVIAWAQMGDANASIPSVQPFFSKPMWGAKAGSAALNSVAFVSQISILSGTIASYGLSKRVEAVRACRSVSKKDMKWNDATPKMSVDPENYEVRADGELADIEPAQTLPLARLYNIF</sequence>
<dbReference type="PANTHER" id="PTHR33569:SF1">
    <property type="entry name" value="UREASE"/>
    <property type="match status" value="1"/>
</dbReference>
<evidence type="ECO:0000256" key="6">
    <source>
        <dbReference type="ARBA" id="ARBA00022723"/>
    </source>
</evidence>
<dbReference type="Pfam" id="PF00449">
    <property type="entry name" value="Urease_alpha"/>
    <property type="match status" value="1"/>
</dbReference>
<dbReference type="GO" id="GO:0035550">
    <property type="term" value="C:urease complex"/>
    <property type="evidence" value="ECO:0007669"/>
    <property type="project" value="InterPro"/>
</dbReference>
<dbReference type="Gene3D" id="2.10.150.10">
    <property type="entry name" value="Urease, beta subunit"/>
    <property type="match status" value="1"/>
</dbReference>
<dbReference type="AlphaFoldDB" id="A0A9P5Z2L6"/>
<evidence type="ECO:0000256" key="14">
    <source>
        <dbReference type="PIRSR" id="PIRSR611612-52"/>
    </source>
</evidence>
<evidence type="ECO:0000256" key="1">
    <source>
        <dbReference type="ARBA" id="ARBA00004897"/>
    </source>
</evidence>
<dbReference type="SUPFAM" id="SSF51338">
    <property type="entry name" value="Composite domain of metallo-dependent hydrolases"/>
    <property type="match status" value="1"/>
</dbReference>
<dbReference type="Gene3D" id="3.20.20.140">
    <property type="entry name" value="Metal-dependent hydrolases"/>
    <property type="match status" value="1"/>
</dbReference>
<dbReference type="Proteomes" id="UP000807469">
    <property type="component" value="Unassembled WGS sequence"/>
</dbReference>
<evidence type="ECO:0000256" key="13">
    <source>
        <dbReference type="PIRSR" id="PIRSR001222-51"/>
    </source>
</evidence>
<feature type="binding site" evidence="13">
    <location>
        <position position="541"/>
    </location>
    <ligand>
        <name>Ni(2+)</name>
        <dbReference type="ChEBI" id="CHEBI:49786"/>
        <label>2</label>
    </ligand>
</feature>
<protein>
    <recommendedName>
        <fullName evidence="4 11">Urease</fullName>
        <ecNumber evidence="3 11">3.5.1.5</ecNumber>
    </recommendedName>
    <alternativeName>
        <fullName evidence="9 11">Urea amidohydrolase</fullName>
    </alternativeName>
</protein>
<dbReference type="InterPro" id="IPR050069">
    <property type="entry name" value="Urease_subunit"/>
</dbReference>
<feature type="binding site" evidence="15">
    <location>
        <position position="488"/>
    </location>
    <ligand>
        <name>substrate</name>
    </ligand>
</feature>
<evidence type="ECO:0000256" key="2">
    <source>
        <dbReference type="ARBA" id="ARBA00011643"/>
    </source>
</evidence>
<evidence type="ECO:0000256" key="12">
    <source>
        <dbReference type="PIRSR" id="PIRSR001222-50"/>
    </source>
</evidence>
<keyword evidence="5 11" id="KW-0533">Nickel</keyword>
<dbReference type="NCBIfam" id="NF009686">
    <property type="entry name" value="PRK13207.1"/>
    <property type="match status" value="1"/>
</dbReference>
<dbReference type="InterPro" id="IPR017950">
    <property type="entry name" value="Urease_AS"/>
</dbReference>
<evidence type="ECO:0000313" key="18">
    <source>
        <dbReference type="Proteomes" id="UP000807469"/>
    </source>
</evidence>
<dbReference type="EC" id="3.5.1.5" evidence="3 11"/>
<evidence type="ECO:0000256" key="8">
    <source>
        <dbReference type="ARBA" id="ARBA00023026"/>
    </source>
</evidence>
<keyword evidence="8" id="KW-0843">Virulence</keyword>
<evidence type="ECO:0000256" key="10">
    <source>
        <dbReference type="ARBA" id="ARBA00056221"/>
    </source>
</evidence>
<dbReference type="Pfam" id="PF01979">
    <property type="entry name" value="Amidohydro_1"/>
    <property type="match status" value="1"/>
</dbReference>
<comment type="subunit">
    <text evidence="2">Homohexamer.</text>
</comment>
<dbReference type="PROSITE" id="PS01120">
    <property type="entry name" value="UREASE_1"/>
    <property type="match status" value="1"/>
</dbReference>
<dbReference type="CDD" id="cd00390">
    <property type="entry name" value="Urease_gamma"/>
    <property type="match status" value="1"/>
</dbReference>
<keyword evidence="6 11" id="KW-0479">Metal-binding</keyword>
<proteinExistence type="inferred from homology"/>
<dbReference type="NCBIfam" id="NF009682">
    <property type="entry name" value="PRK13203.1"/>
    <property type="match status" value="1"/>
</dbReference>
<keyword evidence="7 11" id="KW-0378">Hydrolase</keyword>
<keyword evidence="18" id="KW-1185">Reference proteome</keyword>
<dbReference type="InterPro" id="IPR002026">
    <property type="entry name" value="Urease_gamma/gamma-beta_su"/>
</dbReference>
<dbReference type="InterPro" id="IPR008221">
    <property type="entry name" value="Urease"/>
</dbReference>
<dbReference type="PROSITE" id="PS00145">
    <property type="entry name" value="UREASE_2"/>
    <property type="match status" value="1"/>
</dbReference>
<dbReference type="Gene3D" id="2.30.40.10">
    <property type="entry name" value="Urease, subunit C, domain 1"/>
    <property type="match status" value="1"/>
</dbReference>
<dbReference type="PANTHER" id="PTHR33569">
    <property type="entry name" value="UREASE"/>
    <property type="match status" value="1"/>
</dbReference>
<dbReference type="PIRSF" id="PIRSF001222">
    <property type="entry name" value="Urease"/>
    <property type="match status" value="1"/>
</dbReference>
<evidence type="ECO:0000256" key="11">
    <source>
        <dbReference type="PIRNR" id="PIRNR001222"/>
    </source>
</evidence>
<comment type="catalytic activity">
    <reaction evidence="11">
        <text>urea + 2 H2O + H(+) = hydrogencarbonate + 2 NH4(+)</text>
        <dbReference type="Rhea" id="RHEA:20557"/>
        <dbReference type="ChEBI" id="CHEBI:15377"/>
        <dbReference type="ChEBI" id="CHEBI:15378"/>
        <dbReference type="ChEBI" id="CHEBI:16199"/>
        <dbReference type="ChEBI" id="CHEBI:17544"/>
        <dbReference type="ChEBI" id="CHEBI:28938"/>
        <dbReference type="EC" id="3.5.1.5"/>
    </reaction>
</comment>
<feature type="binding site" evidence="13">
    <location>
        <position position="629"/>
    </location>
    <ligand>
        <name>Ni(2+)</name>
        <dbReference type="ChEBI" id="CHEBI:49786"/>
        <label>1</label>
    </ligand>
</feature>
<feature type="binding site" description="via carbamate group" evidence="13">
    <location>
        <position position="486"/>
    </location>
    <ligand>
        <name>Ni(2+)</name>
        <dbReference type="ChEBI" id="CHEBI:49786"/>
        <label>2</label>
    </ligand>
</feature>
<dbReference type="InterPro" id="IPR011059">
    <property type="entry name" value="Metal-dep_hydrolase_composite"/>
</dbReference>
<comment type="pathway">
    <text evidence="1 11">Nitrogen metabolism; urea degradation; CO(2) and NH(3) from urea (urease route): step 1/1.</text>
</comment>
<gene>
    <name evidence="17" type="ORF">BDN70DRAFT_878159</name>
</gene>
<dbReference type="CDD" id="cd00375">
    <property type="entry name" value="Urease_alpha"/>
    <property type="match status" value="1"/>
</dbReference>
<dbReference type="InterPro" id="IPR036461">
    <property type="entry name" value="Urease_betasu_sf"/>
</dbReference>